<comment type="caution">
    <text evidence="6">The sequence shown here is derived from an EMBL/GenBank/DDBJ whole genome shotgun (WGS) entry which is preliminary data.</text>
</comment>
<dbReference type="GO" id="GO:0032993">
    <property type="term" value="C:protein-DNA complex"/>
    <property type="evidence" value="ECO:0007669"/>
    <property type="project" value="TreeGrafter"/>
</dbReference>
<accession>A0A4V2GDK4</accession>
<dbReference type="GO" id="GO:0003700">
    <property type="term" value="F:DNA-binding transcription factor activity"/>
    <property type="evidence" value="ECO:0007669"/>
    <property type="project" value="InterPro"/>
</dbReference>
<dbReference type="InterPro" id="IPR005119">
    <property type="entry name" value="LysR_subst-bd"/>
</dbReference>
<evidence type="ECO:0000256" key="2">
    <source>
        <dbReference type="ARBA" id="ARBA00023015"/>
    </source>
</evidence>
<dbReference type="GO" id="GO:0003677">
    <property type="term" value="F:DNA binding"/>
    <property type="evidence" value="ECO:0007669"/>
    <property type="project" value="UniProtKB-KW"/>
</dbReference>
<organism evidence="6 7">
    <name type="scientific">Micromonospora kangleipakensis</name>
    <dbReference type="NCBI Taxonomy" id="1077942"/>
    <lineage>
        <taxon>Bacteria</taxon>
        <taxon>Bacillati</taxon>
        <taxon>Actinomycetota</taxon>
        <taxon>Actinomycetes</taxon>
        <taxon>Micromonosporales</taxon>
        <taxon>Micromonosporaceae</taxon>
        <taxon>Micromonospora</taxon>
    </lineage>
</organism>
<dbReference type="OrthoDB" id="3673085at2"/>
<dbReference type="PANTHER" id="PTHR30346">
    <property type="entry name" value="TRANSCRIPTIONAL DUAL REGULATOR HCAR-RELATED"/>
    <property type="match status" value="1"/>
</dbReference>
<keyword evidence="7" id="KW-1185">Reference proteome</keyword>
<evidence type="ECO:0000256" key="1">
    <source>
        <dbReference type="ARBA" id="ARBA00009437"/>
    </source>
</evidence>
<evidence type="ECO:0000256" key="3">
    <source>
        <dbReference type="ARBA" id="ARBA00023125"/>
    </source>
</evidence>
<dbReference type="Proteomes" id="UP000294114">
    <property type="component" value="Unassembled WGS sequence"/>
</dbReference>
<evidence type="ECO:0000313" key="7">
    <source>
        <dbReference type="Proteomes" id="UP000294114"/>
    </source>
</evidence>
<gene>
    <name evidence="6" type="ORF">EV384_4826</name>
</gene>
<dbReference type="RefSeq" id="WP_130336693.1">
    <property type="nucleotide sequence ID" value="NZ_SHLD01000001.1"/>
</dbReference>
<name>A0A4V2GDK4_9ACTN</name>
<dbReference type="AlphaFoldDB" id="A0A4V2GDK4"/>
<dbReference type="EMBL" id="SHLD01000001">
    <property type="protein sequence ID" value="RZU76196.1"/>
    <property type="molecule type" value="Genomic_DNA"/>
</dbReference>
<sequence>MGLDVERLRVLVEVAHAGSIAAAAKRMGFTASALSQQLAKLEREVGDRLVDRGPSGVRPTATGELLVRHGERVLGALHDAEEAVRGARRLPREHLSLGTFASAGKALVPTALATFRRAHPQVRLSLLDIEPPDGYGLVTSGDLDLLITHRYPDVPLPPATGLHRAHLMADPLRLVLPTGHRHASTDRLTLAALASDEWISGGPGVPNRVALDGAARRAGVELRVAYETRDYAVTLALVSAGIGVAIVPDTTLRSAEPGDYVVRDLDRPIAREIFLVRRPRARPPISDMVAHLQGATTPLPSL</sequence>
<feature type="domain" description="HTH lysR-type" evidence="5">
    <location>
        <begin position="3"/>
        <end position="60"/>
    </location>
</feature>
<dbReference type="Gene3D" id="3.40.190.10">
    <property type="entry name" value="Periplasmic binding protein-like II"/>
    <property type="match status" value="2"/>
</dbReference>
<keyword evidence="3 6" id="KW-0238">DNA-binding</keyword>
<dbReference type="Gene3D" id="1.10.10.10">
    <property type="entry name" value="Winged helix-like DNA-binding domain superfamily/Winged helix DNA-binding domain"/>
    <property type="match status" value="1"/>
</dbReference>
<keyword evidence="2" id="KW-0805">Transcription regulation</keyword>
<dbReference type="InterPro" id="IPR036390">
    <property type="entry name" value="WH_DNA-bd_sf"/>
</dbReference>
<dbReference type="SUPFAM" id="SSF53850">
    <property type="entry name" value="Periplasmic binding protein-like II"/>
    <property type="match status" value="1"/>
</dbReference>
<dbReference type="Pfam" id="PF03466">
    <property type="entry name" value="LysR_substrate"/>
    <property type="match status" value="1"/>
</dbReference>
<dbReference type="SUPFAM" id="SSF46785">
    <property type="entry name" value="Winged helix' DNA-binding domain"/>
    <property type="match status" value="1"/>
</dbReference>
<dbReference type="PANTHER" id="PTHR30346:SF29">
    <property type="entry name" value="LYSR SUBSTRATE-BINDING"/>
    <property type="match status" value="1"/>
</dbReference>
<dbReference type="InterPro" id="IPR000847">
    <property type="entry name" value="LysR_HTH_N"/>
</dbReference>
<keyword evidence="4" id="KW-0804">Transcription</keyword>
<dbReference type="CDD" id="cd08423">
    <property type="entry name" value="PBP2_LTTR_like_6"/>
    <property type="match status" value="1"/>
</dbReference>
<proteinExistence type="inferred from homology"/>
<evidence type="ECO:0000313" key="6">
    <source>
        <dbReference type="EMBL" id="RZU76196.1"/>
    </source>
</evidence>
<dbReference type="InterPro" id="IPR036388">
    <property type="entry name" value="WH-like_DNA-bd_sf"/>
</dbReference>
<evidence type="ECO:0000259" key="5">
    <source>
        <dbReference type="PROSITE" id="PS50931"/>
    </source>
</evidence>
<reference evidence="6 7" key="1">
    <citation type="submission" date="2019-02" db="EMBL/GenBank/DDBJ databases">
        <title>Sequencing the genomes of 1000 actinobacteria strains.</title>
        <authorList>
            <person name="Klenk H.-P."/>
        </authorList>
    </citation>
    <scope>NUCLEOTIDE SEQUENCE [LARGE SCALE GENOMIC DNA]</scope>
    <source>
        <strain evidence="6 7">DSM 45612</strain>
    </source>
</reference>
<comment type="similarity">
    <text evidence="1">Belongs to the LysR transcriptional regulatory family.</text>
</comment>
<evidence type="ECO:0000256" key="4">
    <source>
        <dbReference type="ARBA" id="ARBA00023163"/>
    </source>
</evidence>
<dbReference type="PROSITE" id="PS50931">
    <property type="entry name" value="HTH_LYSR"/>
    <property type="match status" value="1"/>
</dbReference>
<dbReference type="Pfam" id="PF00126">
    <property type="entry name" value="HTH_1"/>
    <property type="match status" value="1"/>
</dbReference>
<protein>
    <submittedName>
        <fullName evidence="6">DNA-binding transcriptional LysR family regulator</fullName>
    </submittedName>
</protein>